<keyword evidence="9" id="KW-1185">Reference proteome</keyword>
<dbReference type="SUPFAM" id="SSF54534">
    <property type="entry name" value="FKBP-like"/>
    <property type="match status" value="1"/>
</dbReference>
<dbReference type="Pfam" id="PF01346">
    <property type="entry name" value="FKBP_N"/>
    <property type="match status" value="1"/>
</dbReference>
<dbReference type="InterPro" id="IPR036944">
    <property type="entry name" value="PPIase_FKBP_N_sf"/>
</dbReference>
<evidence type="ECO:0000259" key="7">
    <source>
        <dbReference type="PROSITE" id="PS50059"/>
    </source>
</evidence>
<dbReference type="EC" id="5.2.1.8" evidence="6"/>
<gene>
    <name evidence="8" type="ORF">RHABOEDO_000975</name>
</gene>
<dbReference type="PANTHER" id="PTHR43811:SF57">
    <property type="entry name" value="FKBP-TYPE PEPTIDYL-PROLYL CIS-TRANS ISOMERASE FKPA-RELATED"/>
    <property type="match status" value="1"/>
</dbReference>
<comment type="catalytic activity">
    <reaction evidence="1 5 6">
        <text>[protein]-peptidylproline (omega=180) = [protein]-peptidylproline (omega=0)</text>
        <dbReference type="Rhea" id="RHEA:16237"/>
        <dbReference type="Rhea" id="RHEA-COMP:10747"/>
        <dbReference type="Rhea" id="RHEA-COMP:10748"/>
        <dbReference type="ChEBI" id="CHEBI:83833"/>
        <dbReference type="ChEBI" id="CHEBI:83834"/>
        <dbReference type="EC" id="5.2.1.8"/>
    </reaction>
</comment>
<dbReference type="PROSITE" id="PS50059">
    <property type="entry name" value="FKBP_PPIASE"/>
    <property type="match status" value="1"/>
</dbReference>
<dbReference type="Pfam" id="PF00254">
    <property type="entry name" value="FKBP_C"/>
    <property type="match status" value="1"/>
</dbReference>
<evidence type="ECO:0000256" key="4">
    <source>
        <dbReference type="ARBA" id="ARBA00023235"/>
    </source>
</evidence>
<dbReference type="InterPro" id="IPR000774">
    <property type="entry name" value="PPIase_FKBP_N"/>
</dbReference>
<evidence type="ECO:0000313" key="9">
    <source>
        <dbReference type="Proteomes" id="UP000826014"/>
    </source>
</evidence>
<dbReference type="GO" id="GO:0003755">
    <property type="term" value="F:peptidyl-prolyl cis-trans isomerase activity"/>
    <property type="evidence" value="ECO:0007669"/>
    <property type="project" value="UniProtKB-EC"/>
</dbReference>
<evidence type="ECO:0000256" key="2">
    <source>
        <dbReference type="ARBA" id="ARBA00006577"/>
    </source>
</evidence>
<accession>A0ABX8V5B6</accession>
<dbReference type="Gene3D" id="3.10.50.40">
    <property type="match status" value="1"/>
</dbReference>
<dbReference type="Proteomes" id="UP000826014">
    <property type="component" value="Chromosome"/>
</dbReference>
<evidence type="ECO:0000313" key="8">
    <source>
        <dbReference type="EMBL" id="QYF48762.1"/>
    </source>
</evidence>
<name>A0ABX8V5B6_9BACT</name>
<keyword evidence="4 5" id="KW-0413">Isomerase</keyword>
<evidence type="ECO:0000256" key="5">
    <source>
        <dbReference type="PROSITE-ProRule" id="PRU00277"/>
    </source>
</evidence>
<comment type="similarity">
    <text evidence="2 6">Belongs to the FKBP-type PPIase family.</text>
</comment>
<feature type="domain" description="PPIase FKBP-type" evidence="7">
    <location>
        <begin position="120"/>
        <end position="206"/>
    </location>
</feature>
<dbReference type="PANTHER" id="PTHR43811">
    <property type="entry name" value="FKBP-TYPE PEPTIDYL-PROLYL CIS-TRANS ISOMERASE FKPA"/>
    <property type="match status" value="1"/>
</dbReference>
<evidence type="ECO:0000256" key="3">
    <source>
        <dbReference type="ARBA" id="ARBA00023110"/>
    </source>
</evidence>
<reference evidence="8 9" key="1">
    <citation type="journal article" date="2022" name="bioRxiv">
        <title>Ecology and evolution of chlamydial symbionts of arthropods.</title>
        <authorList>
            <person name="Halter T."/>
            <person name="Koestlbacher S."/>
            <person name="Collingro A."/>
            <person name="Sixt B.S."/>
            <person name="Toenshoff E.R."/>
            <person name="Hendrickx F."/>
            <person name="Kostanjsek R."/>
            <person name="Horn M."/>
        </authorList>
    </citation>
    <scope>NUCLEOTIDE SEQUENCE [LARGE SCALE GENOMIC DNA]</scope>
    <source>
        <strain evidence="8">W744xW776</strain>
    </source>
</reference>
<dbReference type="InterPro" id="IPR001179">
    <property type="entry name" value="PPIase_FKBP_dom"/>
</dbReference>
<evidence type="ECO:0000256" key="6">
    <source>
        <dbReference type="RuleBase" id="RU003915"/>
    </source>
</evidence>
<keyword evidence="3 5" id="KW-0697">Rotamase</keyword>
<proteinExistence type="inferred from homology"/>
<protein>
    <recommendedName>
        <fullName evidence="6">Peptidyl-prolyl cis-trans isomerase</fullName>
        <ecNumber evidence="6">5.2.1.8</ecNumber>
    </recommendedName>
</protein>
<organism evidence="8 9">
    <name type="scientific">Candidatus Rhabdochlamydia oedothoracis</name>
    <dbReference type="NCBI Taxonomy" id="2720720"/>
    <lineage>
        <taxon>Bacteria</taxon>
        <taxon>Pseudomonadati</taxon>
        <taxon>Chlamydiota</taxon>
        <taxon>Chlamydiia</taxon>
        <taxon>Parachlamydiales</taxon>
        <taxon>Candidatus Rhabdochlamydiaceae</taxon>
        <taxon>Candidatus Rhabdochlamydia</taxon>
    </lineage>
</organism>
<dbReference type="EMBL" id="CP075587">
    <property type="protein sequence ID" value="QYF48762.1"/>
    <property type="molecule type" value="Genomic_DNA"/>
</dbReference>
<evidence type="ECO:0000256" key="1">
    <source>
        <dbReference type="ARBA" id="ARBA00000971"/>
    </source>
</evidence>
<sequence>MQTTKEKVSYVIGLETGRNLIQQFGEMDFKHVLEGIQHGTSGTEPQLPQEEITSIIEALKQQIQSKQKEFFTQLSEENKKRSEAFLLENKNKEGVVTFNSGLQYKILEKAPKKGPHPTALDTVKIHYRGSYIDGKVFDSSYQREEPLVIGLNQVILGWSEILQKMQVGDKWQVFIPSYLAYGERGFEPHIGPNVALIFEMQLLGIND</sequence>
<dbReference type="Gene3D" id="1.10.287.460">
    <property type="entry name" value="Peptidyl-prolyl cis-trans isomerase, FKBP-type, N-terminal domain"/>
    <property type="match status" value="1"/>
</dbReference>
<dbReference type="InterPro" id="IPR046357">
    <property type="entry name" value="PPIase_dom_sf"/>
</dbReference>